<accession>A0A8H5B6S1</accession>
<feature type="compositionally biased region" description="Basic and acidic residues" evidence="1">
    <location>
        <begin position="73"/>
        <end position="86"/>
    </location>
</feature>
<protein>
    <submittedName>
        <fullName evidence="2">Uncharacterized protein</fullName>
    </submittedName>
</protein>
<dbReference type="PANTHER" id="PTHR34693">
    <property type="entry name" value="PROTEIN PAR32"/>
    <property type="match status" value="1"/>
</dbReference>
<gene>
    <name evidence="2" type="ORF">D9619_012501</name>
</gene>
<comment type="caution">
    <text evidence="2">The sequence shown here is derived from an EMBL/GenBank/DDBJ whole genome shotgun (WGS) entry which is preliminary data.</text>
</comment>
<dbReference type="InterPro" id="IPR053203">
    <property type="entry name" value="Cisplatin_resist-associated"/>
</dbReference>
<feature type="compositionally biased region" description="Gly residues" evidence="1">
    <location>
        <begin position="1"/>
        <end position="11"/>
    </location>
</feature>
<feature type="compositionally biased region" description="Polar residues" evidence="1">
    <location>
        <begin position="104"/>
        <end position="118"/>
    </location>
</feature>
<dbReference type="InterPro" id="IPR022024">
    <property type="entry name" value="DUF3602"/>
</dbReference>
<organism evidence="2 3">
    <name type="scientific">Psilocybe cf. subviscida</name>
    <dbReference type="NCBI Taxonomy" id="2480587"/>
    <lineage>
        <taxon>Eukaryota</taxon>
        <taxon>Fungi</taxon>
        <taxon>Dikarya</taxon>
        <taxon>Basidiomycota</taxon>
        <taxon>Agaricomycotina</taxon>
        <taxon>Agaricomycetes</taxon>
        <taxon>Agaricomycetidae</taxon>
        <taxon>Agaricales</taxon>
        <taxon>Agaricineae</taxon>
        <taxon>Strophariaceae</taxon>
        <taxon>Psilocybe</taxon>
    </lineage>
</organism>
<dbReference type="EMBL" id="JAACJJ010000032">
    <property type="protein sequence ID" value="KAF5317765.1"/>
    <property type="molecule type" value="Genomic_DNA"/>
</dbReference>
<sequence>MIHSTGRGGLGNIRQQSASRDARPETGPDDFSATRGREPVPSKTGVFSTGRGGAGNLRSPSRDPRSSSNDAVAAEKEREVIRDYVQSHEGAAFSSGRGGLGNINPGSRSRSRDPTSATAAGEKVFSTGRGGAGNIVAGDGSIAEAYDEDERKHVPHTEGGLHSTGRGGGGNITHGAAPPVEPHHAAQHTQPQFESHGRGGAGNIAKSGH</sequence>
<dbReference type="OrthoDB" id="2537432at2759"/>
<dbReference type="Proteomes" id="UP000567179">
    <property type="component" value="Unassembled WGS sequence"/>
</dbReference>
<evidence type="ECO:0000313" key="3">
    <source>
        <dbReference type="Proteomes" id="UP000567179"/>
    </source>
</evidence>
<keyword evidence="3" id="KW-1185">Reference proteome</keyword>
<reference evidence="2 3" key="1">
    <citation type="journal article" date="2020" name="ISME J.">
        <title>Uncovering the hidden diversity of litter-decomposition mechanisms in mushroom-forming fungi.</title>
        <authorList>
            <person name="Floudas D."/>
            <person name="Bentzer J."/>
            <person name="Ahren D."/>
            <person name="Johansson T."/>
            <person name="Persson P."/>
            <person name="Tunlid A."/>
        </authorList>
    </citation>
    <scope>NUCLEOTIDE SEQUENCE [LARGE SCALE GENOMIC DNA]</scope>
    <source>
        <strain evidence="2 3">CBS 101986</strain>
    </source>
</reference>
<dbReference type="Pfam" id="PF12223">
    <property type="entry name" value="DUF3602"/>
    <property type="match status" value="2"/>
</dbReference>
<evidence type="ECO:0000256" key="1">
    <source>
        <dbReference type="SAM" id="MobiDB-lite"/>
    </source>
</evidence>
<proteinExistence type="predicted"/>
<name>A0A8H5B6S1_9AGAR</name>
<dbReference type="PANTHER" id="PTHR34693:SF1">
    <property type="entry name" value="PROTEIN PAR32"/>
    <property type="match status" value="1"/>
</dbReference>
<feature type="region of interest" description="Disordered" evidence="1">
    <location>
        <begin position="1"/>
        <end position="209"/>
    </location>
</feature>
<dbReference type="AlphaFoldDB" id="A0A8H5B6S1"/>
<evidence type="ECO:0000313" key="2">
    <source>
        <dbReference type="EMBL" id="KAF5317765.1"/>
    </source>
</evidence>